<name>A0ABD3EDX0_9LAMI</name>
<dbReference type="AlphaFoldDB" id="A0ABD3EDX0"/>
<keyword evidence="2" id="KW-1185">Reference proteome</keyword>
<sequence length="40" mass="4810">MNKEHVRVKRGVVETMARKGFMVIKEKRLENPIYPLKGYY</sequence>
<evidence type="ECO:0000313" key="2">
    <source>
        <dbReference type="Proteomes" id="UP001632038"/>
    </source>
</evidence>
<evidence type="ECO:0000313" key="1">
    <source>
        <dbReference type="EMBL" id="KAL3651937.1"/>
    </source>
</evidence>
<protein>
    <submittedName>
        <fullName evidence="1">Uncharacterized protein</fullName>
    </submittedName>
</protein>
<organism evidence="1 2">
    <name type="scientific">Castilleja foliolosa</name>
    <dbReference type="NCBI Taxonomy" id="1961234"/>
    <lineage>
        <taxon>Eukaryota</taxon>
        <taxon>Viridiplantae</taxon>
        <taxon>Streptophyta</taxon>
        <taxon>Embryophyta</taxon>
        <taxon>Tracheophyta</taxon>
        <taxon>Spermatophyta</taxon>
        <taxon>Magnoliopsida</taxon>
        <taxon>eudicotyledons</taxon>
        <taxon>Gunneridae</taxon>
        <taxon>Pentapetalae</taxon>
        <taxon>asterids</taxon>
        <taxon>lamiids</taxon>
        <taxon>Lamiales</taxon>
        <taxon>Orobanchaceae</taxon>
        <taxon>Pedicularideae</taxon>
        <taxon>Castillejinae</taxon>
        <taxon>Castilleja</taxon>
    </lineage>
</organism>
<reference evidence="2" key="1">
    <citation type="journal article" date="2024" name="IScience">
        <title>Strigolactones Initiate the Formation of Haustorium-like Structures in Castilleja.</title>
        <authorList>
            <person name="Buerger M."/>
            <person name="Peterson D."/>
            <person name="Chory J."/>
        </authorList>
    </citation>
    <scope>NUCLEOTIDE SEQUENCE [LARGE SCALE GENOMIC DNA]</scope>
</reference>
<proteinExistence type="predicted"/>
<dbReference type="Proteomes" id="UP001632038">
    <property type="component" value="Unassembled WGS sequence"/>
</dbReference>
<comment type="caution">
    <text evidence="1">The sequence shown here is derived from an EMBL/GenBank/DDBJ whole genome shotgun (WGS) entry which is preliminary data.</text>
</comment>
<accession>A0ABD3EDX0</accession>
<dbReference type="EMBL" id="JAVIJP010000006">
    <property type="protein sequence ID" value="KAL3651937.1"/>
    <property type="molecule type" value="Genomic_DNA"/>
</dbReference>
<gene>
    <name evidence="1" type="ORF">CASFOL_004939</name>
</gene>